<dbReference type="Proteomes" id="UP001187531">
    <property type="component" value="Unassembled WGS sequence"/>
</dbReference>
<gene>
    <name evidence="1" type="ORF">QYM36_014177</name>
</gene>
<evidence type="ECO:0000313" key="1">
    <source>
        <dbReference type="EMBL" id="KAK2708476.1"/>
    </source>
</evidence>
<name>A0AA88L0P5_ARTSF</name>
<reference evidence="1" key="1">
    <citation type="submission" date="2023-07" db="EMBL/GenBank/DDBJ databases">
        <title>Chromosome-level genome assembly of Artemia franciscana.</title>
        <authorList>
            <person name="Jo E."/>
        </authorList>
    </citation>
    <scope>NUCLEOTIDE SEQUENCE</scope>
    <source>
        <tissue evidence="1">Whole body</tissue>
    </source>
</reference>
<dbReference type="AlphaFoldDB" id="A0AA88L0P5"/>
<keyword evidence="2" id="KW-1185">Reference proteome</keyword>
<dbReference type="EMBL" id="JAVRJZ010000018">
    <property type="protein sequence ID" value="KAK2708476.1"/>
    <property type="molecule type" value="Genomic_DNA"/>
</dbReference>
<evidence type="ECO:0000313" key="2">
    <source>
        <dbReference type="Proteomes" id="UP001187531"/>
    </source>
</evidence>
<comment type="caution">
    <text evidence="1">The sequence shown here is derived from an EMBL/GenBank/DDBJ whole genome shotgun (WGS) entry which is preliminary data.</text>
</comment>
<proteinExistence type="predicted"/>
<sequence length="197" mass="23454">MIIRLETQAAMYPLQIKFFMQLPFYTQLHSLKFNSNLVKLITTEMNDKGMYMDWITVLKSFVFRLIYSLDLPLAWKENRQELRSIGRIRRYLSFASYPLPENNNRRLLLFLLKNVEDNEDEVDVKDFSRVIYKCLKGRGIGTKDRLYQVCGTKLYSLLKNYARLHKDTDMSSHKLLEVCEKHIEGVIEECRNEIKIK</sequence>
<accession>A0AA88L0P5</accession>
<protein>
    <submittedName>
        <fullName evidence="1">Uncharacterized protein</fullName>
    </submittedName>
</protein>
<organism evidence="1 2">
    <name type="scientific">Artemia franciscana</name>
    <name type="common">Brine shrimp</name>
    <name type="synonym">Artemia sanfranciscana</name>
    <dbReference type="NCBI Taxonomy" id="6661"/>
    <lineage>
        <taxon>Eukaryota</taxon>
        <taxon>Metazoa</taxon>
        <taxon>Ecdysozoa</taxon>
        <taxon>Arthropoda</taxon>
        <taxon>Crustacea</taxon>
        <taxon>Branchiopoda</taxon>
        <taxon>Anostraca</taxon>
        <taxon>Artemiidae</taxon>
        <taxon>Artemia</taxon>
    </lineage>
</organism>